<feature type="transmembrane region" description="Helical" evidence="1">
    <location>
        <begin position="129"/>
        <end position="148"/>
    </location>
</feature>
<comment type="caution">
    <text evidence="2">The sequence shown here is derived from an EMBL/GenBank/DDBJ whole genome shotgun (WGS) entry which is preliminary data.</text>
</comment>
<evidence type="ECO:0000313" key="2">
    <source>
        <dbReference type="EMBL" id="KOB70156.1"/>
    </source>
</evidence>
<feature type="transmembrane region" description="Helical" evidence="1">
    <location>
        <begin position="154"/>
        <end position="172"/>
    </location>
</feature>
<keyword evidence="1" id="KW-0812">Transmembrane</keyword>
<feature type="non-terminal residue" evidence="2">
    <location>
        <position position="1"/>
    </location>
</feature>
<proteinExistence type="predicted"/>
<keyword evidence="1" id="KW-0472">Membrane</keyword>
<accession>A0A0L7L4C0</accession>
<dbReference type="PANTHER" id="PTHR37159">
    <property type="entry name" value="GH11867P"/>
    <property type="match status" value="1"/>
</dbReference>
<gene>
    <name evidence="2" type="ORF">OBRU01_15735</name>
</gene>
<keyword evidence="1" id="KW-1133">Transmembrane helix</keyword>
<dbReference type="STRING" id="104452.A0A0L7L4C0"/>
<reference evidence="2 3" key="1">
    <citation type="journal article" date="2015" name="Genome Biol. Evol.">
        <title>The genome of winter moth (Operophtera brumata) provides a genomic perspective on sexual dimorphism and phenology.</title>
        <authorList>
            <person name="Derks M.F."/>
            <person name="Smit S."/>
            <person name="Salis L."/>
            <person name="Schijlen E."/>
            <person name="Bossers A."/>
            <person name="Mateman C."/>
            <person name="Pijl A.S."/>
            <person name="de Ridder D."/>
            <person name="Groenen M.A."/>
            <person name="Visser M.E."/>
            <person name="Megens H.J."/>
        </authorList>
    </citation>
    <scope>NUCLEOTIDE SEQUENCE [LARGE SCALE GENOMIC DNA]</scope>
    <source>
        <strain evidence="2">WM2013NL</strain>
        <tissue evidence="2">Head and thorax</tissue>
    </source>
</reference>
<dbReference type="Proteomes" id="UP000037510">
    <property type="component" value="Unassembled WGS sequence"/>
</dbReference>
<organism evidence="2 3">
    <name type="scientific">Operophtera brumata</name>
    <name type="common">Winter moth</name>
    <name type="synonym">Phalaena brumata</name>
    <dbReference type="NCBI Taxonomy" id="104452"/>
    <lineage>
        <taxon>Eukaryota</taxon>
        <taxon>Metazoa</taxon>
        <taxon>Ecdysozoa</taxon>
        <taxon>Arthropoda</taxon>
        <taxon>Hexapoda</taxon>
        <taxon>Insecta</taxon>
        <taxon>Pterygota</taxon>
        <taxon>Neoptera</taxon>
        <taxon>Endopterygota</taxon>
        <taxon>Lepidoptera</taxon>
        <taxon>Glossata</taxon>
        <taxon>Ditrysia</taxon>
        <taxon>Geometroidea</taxon>
        <taxon>Geometridae</taxon>
        <taxon>Larentiinae</taxon>
        <taxon>Operophtera</taxon>
    </lineage>
</organism>
<dbReference type="EMBL" id="JTDY01003098">
    <property type="protein sequence ID" value="KOB70156.1"/>
    <property type="molecule type" value="Genomic_DNA"/>
</dbReference>
<keyword evidence="3" id="KW-1185">Reference proteome</keyword>
<protein>
    <submittedName>
        <fullName evidence="2">Uncharacterized protein</fullName>
    </submittedName>
</protein>
<sequence length="188" mass="22014">MLFGLVAVFAVPSILKVLISTRRSNSIFTAYRRYLSTILHTRVFTPCLENVPEYFEHSARVMLDGLWSINPTIDVDANLWWCRYLADVPGPAVAGLPDLSPRKLYYKDYNSVESSPEYKQLNFKSKTKLYLNYLYVSLYTCCLGRWYFNVNFKFSLFLMRYFPYVAFFRFGIKSSIVNVFVEDVKDDT</sequence>
<evidence type="ECO:0000313" key="3">
    <source>
        <dbReference type="Proteomes" id="UP000037510"/>
    </source>
</evidence>
<dbReference type="AlphaFoldDB" id="A0A0L7L4C0"/>
<evidence type="ECO:0000256" key="1">
    <source>
        <dbReference type="SAM" id="Phobius"/>
    </source>
</evidence>
<name>A0A0L7L4C0_OPEBR</name>
<feature type="non-terminal residue" evidence="2">
    <location>
        <position position="188"/>
    </location>
</feature>
<dbReference type="PANTHER" id="PTHR37159:SF1">
    <property type="entry name" value="GH11867P"/>
    <property type="match status" value="1"/>
</dbReference>